<organism evidence="1 2">
    <name type="scientific">Candidatus Nitrosocosmicus arcticus</name>
    <dbReference type="NCBI Taxonomy" id="2035267"/>
    <lineage>
        <taxon>Archaea</taxon>
        <taxon>Nitrososphaerota</taxon>
        <taxon>Nitrososphaeria</taxon>
        <taxon>Nitrososphaerales</taxon>
        <taxon>Nitrososphaeraceae</taxon>
        <taxon>Candidatus Nitrosocosmicus</taxon>
    </lineage>
</organism>
<name>A0A557SXF7_9ARCH</name>
<comment type="caution">
    <text evidence="1">The sequence shown here is derived from an EMBL/GenBank/DDBJ whole genome shotgun (WGS) entry which is preliminary data.</text>
</comment>
<dbReference type="AlphaFoldDB" id="A0A557SXF7"/>
<evidence type="ECO:0000313" key="1">
    <source>
        <dbReference type="EMBL" id="TVP41282.1"/>
    </source>
</evidence>
<evidence type="ECO:0000313" key="2">
    <source>
        <dbReference type="Proteomes" id="UP000315289"/>
    </source>
</evidence>
<sequence>MIMCLYSRNVYKSFPIMERGVDLRKTRENRKVSKKALIAYTYVKLACDCNSEK</sequence>
<reference evidence="1 2" key="1">
    <citation type="journal article" date="2019" name="Front. Microbiol.">
        <title>Ammonia Oxidation by the Arctic Terrestrial Thaumarchaeote Candidatus Nitrosocosmicus arcticus Is Stimulated by Increasing Temperatures.</title>
        <authorList>
            <person name="Alves R.J.E."/>
            <person name="Kerou M."/>
            <person name="Zappe A."/>
            <person name="Bittner R."/>
            <person name="Abby S.S."/>
            <person name="Schmidt H.A."/>
            <person name="Pfeifer K."/>
            <person name="Schleper C."/>
        </authorList>
    </citation>
    <scope>NUCLEOTIDE SEQUENCE [LARGE SCALE GENOMIC DNA]</scope>
    <source>
        <strain evidence="1 2">Kfb</strain>
    </source>
</reference>
<protein>
    <submittedName>
        <fullName evidence="1">Uncharacterized protein</fullName>
    </submittedName>
</protein>
<gene>
    <name evidence="1" type="ORF">NARC_40247</name>
</gene>
<keyword evidence="2" id="KW-1185">Reference proteome</keyword>
<proteinExistence type="predicted"/>
<dbReference type="EMBL" id="VOAH01000004">
    <property type="protein sequence ID" value="TVP41282.1"/>
    <property type="molecule type" value="Genomic_DNA"/>
</dbReference>
<dbReference type="Proteomes" id="UP000315289">
    <property type="component" value="Unassembled WGS sequence"/>
</dbReference>
<accession>A0A557SXF7</accession>